<dbReference type="InterPro" id="IPR000114">
    <property type="entry name" value="Ribosomal_uL16_bact-type"/>
</dbReference>
<dbReference type="Pfam" id="PF00252">
    <property type="entry name" value="Ribosomal_L16"/>
    <property type="match status" value="1"/>
</dbReference>
<evidence type="ECO:0000256" key="5">
    <source>
        <dbReference type="RuleBase" id="RU004413"/>
    </source>
</evidence>
<dbReference type="PANTHER" id="PTHR12220">
    <property type="entry name" value="50S/60S RIBOSOMAL PROTEIN L16"/>
    <property type="match status" value="1"/>
</dbReference>
<evidence type="ECO:0000313" key="7">
    <source>
        <dbReference type="EMBL" id="OGK52322.1"/>
    </source>
</evidence>
<dbReference type="InterPro" id="IPR047873">
    <property type="entry name" value="Ribosomal_uL16"/>
</dbReference>
<evidence type="ECO:0000256" key="2">
    <source>
        <dbReference type="ARBA" id="ARBA00022555"/>
    </source>
</evidence>
<dbReference type="AlphaFoldDB" id="A0A1F7J9N1"/>
<comment type="similarity">
    <text evidence="1 5">Belongs to the universal ribosomal protein uL16 family.</text>
</comment>
<evidence type="ECO:0000256" key="3">
    <source>
        <dbReference type="ARBA" id="ARBA00022980"/>
    </source>
</evidence>
<evidence type="ECO:0000256" key="4">
    <source>
        <dbReference type="ARBA" id="ARBA00023274"/>
    </source>
</evidence>
<gene>
    <name evidence="7" type="ORF">A2970_00810</name>
</gene>
<dbReference type="Proteomes" id="UP000178857">
    <property type="component" value="Unassembled WGS sequence"/>
</dbReference>
<accession>A0A1F7J9N1</accession>
<name>A0A1F7J9N1_9BACT</name>
<evidence type="ECO:0000256" key="1">
    <source>
        <dbReference type="ARBA" id="ARBA00008931"/>
    </source>
</evidence>
<dbReference type="STRING" id="1802069.A2970_00810"/>
<comment type="function">
    <text evidence="6">Binds 23S rRNA and is also seen to make contacts with the A and possibly P site tRNAs.</text>
</comment>
<keyword evidence="6" id="KW-0694">RNA-binding</keyword>
<dbReference type="EMBL" id="MGAT01000025">
    <property type="protein sequence ID" value="OGK52322.1"/>
    <property type="molecule type" value="Genomic_DNA"/>
</dbReference>
<comment type="caution">
    <text evidence="7">The sequence shown here is derived from an EMBL/GenBank/DDBJ whole genome shotgun (WGS) entry which is preliminary data.</text>
</comment>
<keyword evidence="4 5" id="KW-0687">Ribonucleoprotein</keyword>
<evidence type="ECO:0000256" key="6">
    <source>
        <dbReference type="RuleBase" id="RU004414"/>
    </source>
</evidence>
<dbReference type="Gene3D" id="3.90.1170.10">
    <property type="entry name" value="Ribosomal protein L10e/L16"/>
    <property type="match status" value="1"/>
</dbReference>
<proteinExistence type="inferred from homology"/>
<dbReference type="GO" id="GO:0005840">
    <property type="term" value="C:ribosome"/>
    <property type="evidence" value="ECO:0007669"/>
    <property type="project" value="UniProtKB-KW"/>
</dbReference>
<dbReference type="GO" id="GO:0019843">
    <property type="term" value="F:rRNA binding"/>
    <property type="evidence" value="ECO:0007669"/>
    <property type="project" value="UniProtKB-KW"/>
</dbReference>
<keyword evidence="3 5" id="KW-0689">Ribosomal protein</keyword>
<dbReference type="InterPro" id="IPR036920">
    <property type="entry name" value="Ribosomal_uL16_sf"/>
</dbReference>
<comment type="subunit">
    <text evidence="6">Part of the 50S ribosomal subunit.</text>
</comment>
<protein>
    <recommendedName>
        <fullName evidence="6">50S ribosomal protein L16</fullName>
    </recommendedName>
</protein>
<dbReference type="InterPro" id="IPR016180">
    <property type="entry name" value="Ribosomal_uL16_dom"/>
</dbReference>
<sequence length="136" mass="15236">MLAPKRQKYRKTFRGIWRRIAVKGDRLNFGSFGLKSLSQGWIKDREIEAVRVIFARATRKAGKFWIRIFPDKPFTKKPPEVTMGAGKGDVAYFVASVVPGRVLFEVDGLPAAESRAVLKGVASKLSVKTKIVEKTI</sequence>
<organism evidence="7 8">
    <name type="scientific">Candidatus Roizmanbacteria bacterium RIFCSPLOWO2_01_FULL_44_13</name>
    <dbReference type="NCBI Taxonomy" id="1802069"/>
    <lineage>
        <taxon>Bacteria</taxon>
        <taxon>Candidatus Roizmaniibacteriota</taxon>
    </lineage>
</organism>
<reference evidence="7 8" key="1">
    <citation type="journal article" date="2016" name="Nat. Commun.">
        <title>Thousands of microbial genomes shed light on interconnected biogeochemical processes in an aquifer system.</title>
        <authorList>
            <person name="Anantharaman K."/>
            <person name="Brown C.T."/>
            <person name="Hug L.A."/>
            <person name="Sharon I."/>
            <person name="Castelle C.J."/>
            <person name="Probst A.J."/>
            <person name="Thomas B.C."/>
            <person name="Singh A."/>
            <person name="Wilkins M.J."/>
            <person name="Karaoz U."/>
            <person name="Brodie E.L."/>
            <person name="Williams K.H."/>
            <person name="Hubbard S.S."/>
            <person name="Banfield J.F."/>
        </authorList>
    </citation>
    <scope>NUCLEOTIDE SEQUENCE [LARGE SCALE GENOMIC DNA]</scope>
</reference>
<dbReference type="FunFam" id="3.90.1170.10:FF:000001">
    <property type="entry name" value="50S ribosomal protein L16"/>
    <property type="match status" value="1"/>
</dbReference>
<evidence type="ECO:0000313" key="8">
    <source>
        <dbReference type="Proteomes" id="UP000178857"/>
    </source>
</evidence>
<dbReference type="GO" id="GO:0006412">
    <property type="term" value="P:translation"/>
    <property type="evidence" value="ECO:0007669"/>
    <property type="project" value="InterPro"/>
</dbReference>
<dbReference type="NCBIfam" id="TIGR01164">
    <property type="entry name" value="rplP_bact"/>
    <property type="match status" value="1"/>
</dbReference>
<dbReference type="CDD" id="cd01433">
    <property type="entry name" value="Ribosomal_L16_L10e"/>
    <property type="match status" value="1"/>
</dbReference>
<dbReference type="PRINTS" id="PR00060">
    <property type="entry name" value="RIBOSOMALL16"/>
</dbReference>
<dbReference type="GO" id="GO:0000049">
    <property type="term" value="F:tRNA binding"/>
    <property type="evidence" value="ECO:0007669"/>
    <property type="project" value="UniProtKB-KW"/>
</dbReference>
<dbReference type="SUPFAM" id="SSF54686">
    <property type="entry name" value="Ribosomal protein L16p/L10e"/>
    <property type="match status" value="1"/>
</dbReference>
<dbReference type="PANTHER" id="PTHR12220:SF13">
    <property type="entry name" value="LARGE RIBOSOMAL SUBUNIT PROTEIN UL16M"/>
    <property type="match status" value="1"/>
</dbReference>
<dbReference type="GO" id="GO:0003735">
    <property type="term" value="F:structural constituent of ribosome"/>
    <property type="evidence" value="ECO:0007669"/>
    <property type="project" value="InterPro"/>
</dbReference>
<keyword evidence="6" id="KW-0699">rRNA-binding</keyword>
<keyword evidence="2 6" id="KW-0820">tRNA-binding</keyword>
<dbReference type="GO" id="GO:1990904">
    <property type="term" value="C:ribonucleoprotein complex"/>
    <property type="evidence" value="ECO:0007669"/>
    <property type="project" value="UniProtKB-KW"/>
</dbReference>